<keyword evidence="1" id="KW-0472">Membrane</keyword>
<dbReference type="AlphaFoldDB" id="A0A8J8M7G5"/>
<protein>
    <submittedName>
        <fullName evidence="2">Uncharacterized protein</fullName>
    </submittedName>
</protein>
<evidence type="ECO:0000256" key="1">
    <source>
        <dbReference type="SAM" id="Phobius"/>
    </source>
</evidence>
<gene>
    <name evidence="2" type="ORF">HYG85_02030</name>
</gene>
<keyword evidence="1" id="KW-0812">Transmembrane</keyword>
<keyword evidence="1" id="KW-1133">Transmembrane helix</keyword>
<name>A0A8J8M7G5_9FIRM</name>
<reference evidence="2 3" key="1">
    <citation type="submission" date="2020-07" db="EMBL/GenBank/DDBJ databases">
        <title>Vallitalea guaymasensis genome.</title>
        <authorList>
            <person name="Postec A."/>
        </authorList>
    </citation>
    <scope>NUCLEOTIDE SEQUENCE [LARGE SCALE GENOMIC DNA]</scope>
    <source>
        <strain evidence="2 3">Ra1766G1</strain>
    </source>
</reference>
<dbReference type="RefSeq" id="WP_212692073.1">
    <property type="nucleotide sequence ID" value="NZ_CP058561.1"/>
</dbReference>
<dbReference type="KEGG" id="vgu:HYG85_02030"/>
<evidence type="ECO:0000313" key="3">
    <source>
        <dbReference type="Proteomes" id="UP000677305"/>
    </source>
</evidence>
<accession>A0A8J8M7G5</accession>
<feature type="transmembrane region" description="Helical" evidence="1">
    <location>
        <begin position="18"/>
        <end position="35"/>
    </location>
</feature>
<dbReference type="Proteomes" id="UP000677305">
    <property type="component" value="Chromosome"/>
</dbReference>
<dbReference type="EMBL" id="CP058561">
    <property type="protein sequence ID" value="QUH27756.1"/>
    <property type="molecule type" value="Genomic_DNA"/>
</dbReference>
<proteinExistence type="predicted"/>
<organism evidence="2 3">
    <name type="scientific">Vallitalea guaymasensis</name>
    <dbReference type="NCBI Taxonomy" id="1185412"/>
    <lineage>
        <taxon>Bacteria</taxon>
        <taxon>Bacillati</taxon>
        <taxon>Bacillota</taxon>
        <taxon>Clostridia</taxon>
        <taxon>Lachnospirales</taxon>
        <taxon>Vallitaleaceae</taxon>
        <taxon>Vallitalea</taxon>
    </lineage>
</organism>
<keyword evidence="3" id="KW-1185">Reference proteome</keyword>
<evidence type="ECO:0000313" key="2">
    <source>
        <dbReference type="EMBL" id="QUH27756.1"/>
    </source>
</evidence>
<sequence length="50" mass="5850">MTVSAKQGLEILRTTSNFQWYVIPILIIVIYIYAVEVEKRNLVAAILRWI</sequence>